<dbReference type="VEuPathDB" id="FungiDB:TEQG_03404"/>
<evidence type="ECO:0000256" key="1">
    <source>
        <dbReference type="SAM" id="SignalP"/>
    </source>
</evidence>
<proteinExistence type="predicted"/>
<evidence type="ECO:0000313" key="3">
    <source>
        <dbReference type="Proteomes" id="UP000009169"/>
    </source>
</evidence>
<keyword evidence="3" id="KW-1185">Reference proteome</keyword>
<name>F2PRL5_TRIEC</name>
<feature type="signal peptide" evidence="1">
    <location>
        <begin position="1"/>
        <end position="16"/>
    </location>
</feature>
<accession>F2PRL5</accession>
<sequence>MSLLWLLPSWLGLCLGGRRRHAKEVLHEPILPEQVVEILRLSGMKASNPIIEYTANDGTIKSGQCSWSQFGQMPRALEIYQRDGGESLNPEVKPMIVLFYKLGKQAWTHWIVESPDAVDKIKEYQGVIFGTLTGGRPMVLAIALIKGKSVPVVFPSVNTYRSCIIDVDIRPEDQEHFARYWAAEVSRFALNCDSPGSGTLVSFPHPP</sequence>
<dbReference type="HOGENOM" id="CLU_115069_0_0_1"/>
<gene>
    <name evidence="2" type="ORF">TEQG_03404</name>
</gene>
<reference evidence="3" key="1">
    <citation type="journal article" date="2012" name="MBio">
        <title>Comparative genome analysis of Trichophyton rubrum and related dermatophytes reveals candidate genes involved in infection.</title>
        <authorList>
            <person name="Martinez D.A."/>
            <person name="Oliver B.G."/>
            <person name="Graeser Y."/>
            <person name="Goldberg J.M."/>
            <person name="Li W."/>
            <person name="Martinez-Rossi N.M."/>
            <person name="Monod M."/>
            <person name="Shelest E."/>
            <person name="Barton R.C."/>
            <person name="Birch E."/>
            <person name="Brakhage A.A."/>
            <person name="Chen Z."/>
            <person name="Gurr S.J."/>
            <person name="Heiman D."/>
            <person name="Heitman J."/>
            <person name="Kosti I."/>
            <person name="Rossi A."/>
            <person name="Saif S."/>
            <person name="Samalova M."/>
            <person name="Saunders C.W."/>
            <person name="Shea T."/>
            <person name="Summerbell R.C."/>
            <person name="Xu J."/>
            <person name="Young S."/>
            <person name="Zeng Q."/>
            <person name="Birren B.W."/>
            <person name="Cuomo C.A."/>
            <person name="White T.C."/>
        </authorList>
    </citation>
    <scope>NUCLEOTIDE SEQUENCE [LARGE SCALE GENOMIC DNA]</scope>
    <source>
        <strain evidence="3">ATCC MYA-4606 / CBS 127.97</strain>
    </source>
</reference>
<keyword evidence="1" id="KW-0732">Signal</keyword>
<dbReference type="AlphaFoldDB" id="F2PRL5"/>
<protein>
    <submittedName>
        <fullName evidence="2">Uncharacterized protein</fullName>
    </submittedName>
</protein>
<evidence type="ECO:0000313" key="2">
    <source>
        <dbReference type="EMBL" id="EGE04533.1"/>
    </source>
</evidence>
<dbReference type="EMBL" id="DS995734">
    <property type="protein sequence ID" value="EGE04533.1"/>
    <property type="molecule type" value="Genomic_DNA"/>
</dbReference>
<dbReference type="Proteomes" id="UP000009169">
    <property type="component" value="Unassembled WGS sequence"/>
</dbReference>
<feature type="chain" id="PRO_5003283748" evidence="1">
    <location>
        <begin position="17"/>
        <end position="207"/>
    </location>
</feature>
<dbReference type="eggNOG" id="ENOG502RMDB">
    <property type="taxonomic scope" value="Eukaryota"/>
</dbReference>
<organism evidence="2 3">
    <name type="scientific">Trichophyton equinum (strain ATCC MYA-4606 / CBS 127.97)</name>
    <name type="common">Horse ringworm fungus</name>
    <dbReference type="NCBI Taxonomy" id="559882"/>
    <lineage>
        <taxon>Eukaryota</taxon>
        <taxon>Fungi</taxon>
        <taxon>Dikarya</taxon>
        <taxon>Ascomycota</taxon>
        <taxon>Pezizomycotina</taxon>
        <taxon>Eurotiomycetes</taxon>
        <taxon>Eurotiomycetidae</taxon>
        <taxon>Onygenales</taxon>
        <taxon>Arthrodermataceae</taxon>
        <taxon>Trichophyton</taxon>
    </lineage>
</organism>